<evidence type="ECO:0000256" key="1">
    <source>
        <dbReference type="ARBA" id="ARBA00004141"/>
    </source>
</evidence>
<feature type="transmembrane region" description="Helical" evidence="6">
    <location>
        <begin position="46"/>
        <end position="68"/>
    </location>
</feature>
<evidence type="ECO:0000256" key="6">
    <source>
        <dbReference type="SAM" id="Phobius"/>
    </source>
</evidence>
<reference evidence="8" key="1">
    <citation type="submission" date="2020-05" db="EMBL/GenBank/DDBJ databases">
        <title>Mycena genomes resolve the evolution of fungal bioluminescence.</title>
        <authorList>
            <person name="Tsai I.J."/>
        </authorList>
    </citation>
    <scope>NUCLEOTIDE SEQUENCE</scope>
    <source>
        <strain evidence="8">160909Yilan</strain>
    </source>
</reference>
<organism evidence="8 9">
    <name type="scientific">Mycena sanguinolenta</name>
    <dbReference type="NCBI Taxonomy" id="230812"/>
    <lineage>
        <taxon>Eukaryota</taxon>
        <taxon>Fungi</taxon>
        <taxon>Dikarya</taxon>
        <taxon>Basidiomycota</taxon>
        <taxon>Agaricomycotina</taxon>
        <taxon>Agaricomycetes</taxon>
        <taxon>Agaricomycetidae</taxon>
        <taxon>Agaricales</taxon>
        <taxon>Marasmiineae</taxon>
        <taxon>Mycenaceae</taxon>
        <taxon>Mycena</taxon>
    </lineage>
</organism>
<feature type="compositionally biased region" description="Low complexity" evidence="5">
    <location>
        <begin position="385"/>
        <end position="410"/>
    </location>
</feature>
<comment type="subcellular location">
    <subcellularLocation>
        <location evidence="1">Membrane</location>
        <topology evidence="1">Multi-pass membrane protein</topology>
    </subcellularLocation>
</comment>
<keyword evidence="2 6" id="KW-0812">Transmembrane</keyword>
<dbReference type="PANTHER" id="PTHR31465">
    <property type="entry name" value="PROTEIN RTA1-RELATED"/>
    <property type="match status" value="1"/>
</dbReference>
<evidence type="ECO:0000256" key="7">
    <source>
        <dbReference type="SAM" id="SignalP"/>
    </source>
</evidence>
<dbReference type="GO" id="GO:0016020">
    <property type="term" value="C:membrane"/>
    <property type="evidence" value="ECO:0007669"/>
    <property type="project" value="UniProtKB-SubCell"/>
</dbReference>
<keyword evidence="7" id="KW-0732">Signal</keyword>
<keyword evidence="9" id="KW-1185">Reference proteome</keyword>
<feature type="signal peptide" evidence="7">
    <location>
        <begin position="1"/>
        <end position="19"/>
    </location>
</feature>
<evidence type="ECO:0000313" key="8">
    <source>
        <dbReference type="EMBL" id="KAF7336425.1"/>
    </source>
</evidence>
<evidence type="ECO:0000256" key="5">
    <source>
        <dbReference type="SAM" id="MobiDB-lite"/>
    </source>
</evidence>
<feature type="region of interest" description="Disordered" evidence="5">
    <location>
        <begin position="424"/>
        <end position="443"/>
    </location>
</feature>
<dbReference type="InterPro" id="IPR007568">
    <property type="entry name" value="RTA1"/>
</dbReference>
<evidence type="ECO:0000256" key="2">
    <source>
        <dbReference type="ARBA" id="ARBA00022692"/>
    </source>
</evidence>
<keyword evidence="3 6" id="KW-1133">Transmembrane helix</keyword>
<dbReference type="PANTHER" id="PTHR31465:SF1">
    <property type="entry name" value="PROTEIN RTA1-RELATED"/>
    <property type="match status" value="1"/>
</dbReference>
<sequence length="925" mass="100417">MVGLTGFLVLATLFGISAAADAGNGTTTEGDQSFSFIPGGFVPKKIPAYIALVAYGISGLIHWIQFLAVPPRRPFMLALTIGMTAMTAGFVVRILFSMAPEDAIGTFIAMDLLLLLSPCLFLATDYMLLSRLARSFNQEVVDRCLLIRESRVVKIFVWSDVSTFLLQTIGGSSGAGHNPNSAKLGNTLGLAGLVLQAFSFLLFTVVLLTFGSRVSKHFPDLWIPRNARPFKLFSRQPIDNWRVVYYTICVTCIGVLVRSVFRVAEFAGGYSGTIATHEGYFYFFDALPLWLSMSLYCFVWPVRAFGERSGDMELIGSVSKGSRRLDAFCAIPSQTALRVPDASRKALCTTTPVPRGRPRKYPKPKSARPPESETDELESSPAIPPTLSQASSSSLSQSPTQAPSPSMTQSLPQVDDHTPELISKTPAQASSSPPNHQVSNTLGDCPDLTPGHVAHFFDCFFGQLSLGMNPLIVATSIKEDVQAASFRLSLLSPQVRVLALCIIALASRISFHEAILGPGPRPASFTDPFFFLASNAQANVRNCGARRAKACRALHAAALKAAWDTGIILQVSPQNAASCFLLDILEQGLARPWACAYMSHVRALAPMWRSSGTAPPDSSTWAGFLMAEALMSTRSRKPILITLEDQLLLSGSEPPSIEELLASVKADNSGVEAIFQIVKPYMFHTTVLARQLWTTITGDRARFSPLSESAVLQFLSALSNVHALLSQLLTRVDAALQGITTSIATERRRDRAVRGCAYGLIIGFVGLVLPLHRELEFRLTASDVDVCTEPGTHGYAHARMRLLAAEVREMAGRAVREVARALRYLPPVHYAPIQRPTLVDCAQFALEQAEAAPVVDTARVQDLITIASQLRIIAYSFDLPETALLLAQIDRFVEGTPIFNSAGLGTDVVSGFLSEHPWMELPGLV</sequence>
<dbReference type="Proteomes" id="UP000623467">
    <property type="component" value="Unassembled WGS sequence"/>
</dbReference>
<name>A0A8H6X9G0_9AGAR</name>
<evidence type="ECO:0000313" key="9">
    <source>
        <dbReference type="Proteomes" id="UP000623467"/>
    </source>
</evidence>
<dbReference type="Pfam" id="PF04479">
    <property type="entry name" value="RTA1"/>
    <property type="match status" value="1"/>
</dbReference>
<evidence type="ECO:0000256" key="3">
    <source>
        <dbReference type="ARBA" id="ARBA00022989"/>
    </source>
</evidence>
<dbReference type="EMBL" id="JACAZH010000037">
    <property type="protein sequence ID" value="KAF7336425.1"/>
    <property type="molecule type" value="Genomic_DNA"/>
</dbReference>
<feature type="compositionally biased region" description="Polar residues" evidence="5">
    <location>
        <begin position="425"/>
        <end position="442"/>
    </location>
</feature>
<feature type="transmembrane region" description="Helical" evidence="6">
    <location>
        <begin position="75"/>
        <end position="96"/>
    </location>
</feature>
<feature type="compositionally biased region" description="Basic residues" evidence="5">
    <location>
        <begin position="356"/>
        <end position="366"/>
    </location>
</feature>
<feature type="chain" id="PRO_5034916508" evidence="7">
    <location>
        <begin position="20"/>
        <end position="925"/>
    </location>
</feature>
<dbReference type="OrthoDB" id="2915254at2759"/>
<proteinExistence type="predicted"/>
<evidence type="ECO:0000256" key="4">
    <source>
        <dbReference type="ARBA" id="ARBA00023136"/>
    </source>
</evidence>
<feature type="region of interest" description="Disordered" evidence="5">
    <location>
        <begin position="347"/>
        <end position="418"/>
    </location>
</feature>
<protein>
    <submittedName>
        <fullName evidence="8">Uncharacterized protein</fullName>
    </submittedName>
</protein>
<feature type="transmembrane region" description="Helical" evidence="6">
    <location>
        <begin position="281"/>
        <end position="302"/>
    </location>
</feature>
<dbReference type="AlphaFoldDB" id="A0A8H6X9G0"/>
<keyword evidence="4 6" id="KW-0472">Membrane</keyword>
<feature type="transmembrane region" description="Helical" evidence="6">
    <location>
        <begin position="108"/>
        <end position="129"/>
    </location>
</feature>
<gene>
    <name evidence="8" type="ORF">MSAN_02296500</name>
</gene>
<accession>A0A8H6X9G0</accession>
<feature type="transmembrane region" description="Helical" evidence="6">
    <location>
        <begin position="243"/>
        <end position="261"/>
    </location>
</feature>
<feature type="transmembrane region" description="Helical" evidence="6">
    <location>
        <begin position="190"/>
        <end position="210"/>
    </location>
</feature>
<comment type="caution">
    <text evidence="8">The sequence shown here is derived from an EMBL/GenBank/DDBJ whole genome shotgun (WGS) entry which is preliminary data.</text>
</comment>